<gene>
    <name evidence="6" type="ORF">GCM10009827_097580</name>
</gene>
<dbReference type="SUPFAM" id="SSF48498">
    <property type="entry name" value="Tetracyclin repressor-like, C-terminal domain"/>
    <property type="match status" value="1"/>
</dbReference>
<dbReference type="PANTHER" id="PTHR30055">
    <property type="entry name" value="HTH-TYPE TRANSCRIPTIONAL REGULATOR RUTR"/>
    <property type="match status" value="1"/>
</dbReference>
<comment type="caution">
    <text evidence="6">The sequence shown here is derived from an EMBL/GenBank/DDBJ whole genome shotgun (WGS) entry which is preliminary data.</text>
</comment>
<evidence type="ECO:0000256" key="4">
    <source>
        <dbReference type="PROSITE-ProRule" id="PRU00335"/>
    </source>
</evidence>
<keyword evidence="1" id="KW-0805">Transcription regulation</keyword>
<dbReference type="RefSeq" id="WP_344511849.1">
    <property type="nucleotide sequence ID" value="NZ_BAAAQD010000029.1"/>
</dbReference>
<dbReference type="Pfam" id="PF00440">
    <property type="entry name" value="TetR_N"/>
    <property type="match status" value="1"/>
</dbReference>
<protein>
    <submittedName>
        <fullName evidence="6">TetR/AcrR family transcriptional regulator</fullName>
    </submittedName>
</protein>
<dbReference type="Gene3D" id="1.10.357.10">
    <property type="entry name" value="Tetracycline Repressor, domain 2"/>
    <property type="match status" value="1"/>
</dbReference>
<evidence type="ECO:0000313" key="7">
    <source>
        <dbReference type="Proteomes" id="UP001501470"/>
    </source>
</evidence>
<evidence type="ECO:0000256" key="1">
    <source>
        <dbReference type="ARBA" id="ARBA00023015"/>
    </source>
</evidence>
<feature type="DNA-binding region" description="H-T-H motif" evidence="4">
    <location>
        <begin position="41"/>
        <end position="60"/>
    </location>
</feature>
<dbReference type="InterPro" id="IPR009057">
    <property type="entry name" value="Homeodomain-like_sf"/>
</dbReference>
<keyword evidence="7" id="KW-1185">Reference proteome</keyword>
<proteinExistence type="predicted"/>
<reference evidence="6 7" key="1">
    <citation type="journal article" date="2019" name="Int. J. Syst. Evol. Microbiol.">
        <title>The Global Catalogue of Microorganisms (GCM) 10K type strain sequencing project: providing services to taxonomists for standard genome sequencing and annotation.</title>
        <authorList>
            <consortium name="The Broad Institute Genomics Platform"/>
            <consortium name="The Broad Institute Genome Sequencing Center for Infectious Disease"/>
            <person name="Wu L."/>
            <person name="Ma J."/>
        </authorList>
    </citation>
    <scope>NUCLEOTIDE SEQUENCE [LARGE SCALE GENOMIC DNA]</scope>
    <source>
        <strain evidence="6 7">JCM 15933</strain>
    </source>
</reference>
<keyword evidence="2 4" id="KW-0238">DNA-binding</keyword>
<dbReference type="SUPFAM" id="SSF46689">
    <property type="entry name" value="Homeodomain-like"/>
    <property type="match status" value="1"/>
</dbReference>
<evidence type="ECO:0000256" key="2">
    <source>
        <dbReference type="ARBA" id="ARBA00023125"/>
    </source>
</evidence>
<keyword evidence="3" id="KW-0804">Transcription</keyword>
<dbReference type="InterPro" id="IPR001647">
    <property type="entry name" value="HTH_TetR"/>
</dbReference>
<dbReference type="InterPro" id="IPR041490">
    <property type="entry name" value="KstR2_TetR_C"/>
</dbReference>
<organism evidence="6 7">
    <name type="scientific">Dactylosporangium maewongense</name>
    <dbReference type="NCBI Taxonomy" id="634393"/>
    <lineage>
        <taxon>Bacteria</taxon>
        <taxon>Bacillati</taxon>
        <taxon>Actinomycetota</taxon>
        <taxon>Actinomycetes</taxon>
        <taxon>Micromonosporales</taxon>
        <taxon>Micromonosporaceae</taxon>
        <taxon>Dactylosporangium</taxon>
    </lineage>
</organism>
<dbReference type="InterPro" id="IPR050109">
    <property type="entry name" value="HTH-type_TetR-like_transc_reg"/>
</dbReference>
<dbReference type="PRINTS" id="PR00455">
    <property type="entry name" value="HTHTETR"/>
</dbReference>
<dbReference type="InterPro" id="IPR036271">
    <property type="entry name" value="Tet_transcr_reg_TetR-rel_C_sf"/>
</dbReference>
<dbReference type="EMBL" id="BAAAQD010000029">
    <property type="protein sequence ID" value="GAA1560762.1"/>
    <property type="molecule type" value="Genomic_DNA"/>
</dbReference>
<dbReference type="PANTHER" id="PTHR30055:SF234">
    <property type="entry name" value="HTH-TYPE TRANSCRIPTIONAL REGULATOR BETI"/>
    <property type="match status" value="1"/>
</dbReference>
<evidence type="ECO:0000259" key="5">
    <source>
        <dbReference type="PROSITE" id="PS50977"/>
    </source>
</evidence>
<feature type="domain" description="HTH tetR-type" evidence="5">
    <location>
        <begin position="18"/>
        <end position="78"/>
    </location>
</feature>
<dbReference type="Pfam" id="PF17932">
    <property type="entry name" value="TetR_C_24"/>
    <property type="match status" value="1"/>
</dbReference>
<evidence type="ECO:0000313" key="6">
    <source>
        <dbReference type="EMBL" id="GAA1560762.1"/>
    </source>
</evidence>
<dbReference type="Proteomes" id="UP001501470">
    <property type="component" value="Unassembled WGS sequence"/>
</dbReference>
<sequence length="209" mass="23045">MSDAVELGQRPGRGRPPRYSRDELIAKVVTVFNERGYEATSMEDLARATGLNKSSFYHHFTGKEELLGLGVGRALDALTAVLAEPESLSDRPAQRLEHVLRRTAEVLLSELPYVTLLLRVRGNTTVERDALHRRRDLDTRVAAMVRAAADAGEIRADIDPRLATRLLFGMVNSITEWYRPDPSRPSPAPDIASAVVTLTLHGLSTQPAP</sequence>
<dbReference type="PROSITE" id="PS50977">
    <property type="entry name" value="HTH_TETR_2"/>
    <property type="match status" value="1"/>
</dbReference>
<evidence type="ECO:0000256" key="3">
    <source>
        <dbReference type="ARBA" id="ARBA00023163"/>
    </source>
</evidence>
<accession>A0ABN2CLR3</accession>
<dbReference type="Gene3D" id="1.10.10.60">
    <property type="entry name" value="Homeodomain-like"/>
    <property type="match status" value="1"/>
</dbReference>
<name>A0ABN2CLR3_9ACTN</name>